<dbReference type="GO" id="GO:0004523">
    <property type="term" value="F:RNA-DNA hybrid ribonuclease activity"/>
    <property type="evidence" value="ECO:0007669"/>
    <property type="project" value="InterPro"/>
</dbReference>
<evidence type="ECO:0000313" key="3">
    <source>
        <dbReference type="Proteomes" id="UP001497516"/>
    </source>
</evidence>
<proteinExistence type="predicted"/>
<sequence>MSGLSHDSRTSFAEHGCFCGGYTRNVVGTRGMWYVGLQNSMLVEALALRDAIHWCQNKGFDMVRIEGDAKVVIDKVNVGVVRDETVGALLEEIRHLLVHAPVSE</sequence>
<accession>A0AAV2EU51</accession>
<feature type="domain" description="RNase H type-1" evidence="1">
    <location>
        <begin position="36"/>
        <end position="97"/>
    </location>
</feature>
<dbReference type="Pfam" id="PF13456">
    <property type="entry name" value="RVT_3"/>
    <property type="match status" value="1"/>
</dbReference>
<dbReference type="InterPro" id="IPR002156">
    <property type="entry name" value="RNaseH_domain"/>
</dbReference>
<keyword evidence="3" id="KW-1185">Reference proteome</keyword>
<dbReference type="AlphaFoldDB" id="A0AAV2EU51"/>
<gene>
    <name evidence="2" type="ORF">LTRI10_LOCUS30084</name>
</gene>
<organism evidence="2 3">
    <name type="scientific">Linum trigynum</name>
    <dbReference type="NCBI Taxonomy" id="586398"/>
    <lineage>
        <taxon>Eukaryota</taxon>
        <taxon>Viridiplantae</taxon>
        <taxon>Streptophyta</taxon>
        <taxon>Embryophyta</taxon>
        <taxon>Tracheophyta</taxon>
        <taxon>Spermatophyta</taxon>
        <taxon>Magnoliopsida</taxon>
        <taxon>eudicotyledons</taxon>
        <taxon>Gunneridae</taxon>
        <taxon>Pentapetalae</taxon>
        <taxon>rosids</taxon>
        <taxon>fabids</taxon>
        <taxon>Malpighiales</taxon>
        <taxon>Linaceae</taxon>
        <taxon>Linum</taxon>
    </lineage>
</organism>
<dbReference type="GO" id="GO:0003676">
    <property type="term" value="F:nucleic acid binding"/>
    <property type="evidence" value="ECO:0007669"/>
    <property type="project" value="InterPro"/>
</dbReference>
<protein>
    <recommendedName>
        <fullName evidence="1">RNase H type-1 domain-containing protein</fullName>
    </recommendedName>
</protein>
<evidence type="ECO:0000259" key="1">
    <source>
        <dbReference type="Pfam" id="PF13456"/>
    </source>
</evidence>
<reference evidence="2 3" key="1">
    <citation type="submission" date="2024-04" db="EMBL/GenBank/DDBJ databases">
        <authorList>
            <person name="Fracassetti M."/>
        </authorList>
    </citation>
    <scope>NUCLEOTIDE SEQUENCE [LARGE SCALE GENOMIC DNA]</scope>
</reference>
<evidence type="ECO:0000313" key="2">
    <source>
        <dbReference type="EMBL" id="CAL1389207.1"/>
    </source>
</evidence>
<dbReference type="Proteomes" id="UP001497516">
    <property type="component" value="Chromosome 5"/>
</dbReference>
<dbReference type="EMBL" id="OZ034818">
    <property type="protein sequence ID" value="CAL1389207.1"/>
    <property type="molecule type" value="Genomic_DNA"/>
</dbReference>
<name>A0AAV2EU51_9ROSI</name>